<evidence type="ECO:0000313" key="1">
    <source>
        <dbReference type="EMBL" id="KAJ8602162.1"/>
    </source>
</evidence>
<dbReference type="Gene3D" id="3.30.300.130">
    <property type="entry name" value="Fe-S cluster assembly (FSCA)"/>
    <property type="match status" value="1"/>
</dbReference>
<keyword evidence="2" id="KW-1185">Reference proteome</keyword>
<sequence>MILVVASGAMSFRIAPPWPARASRLLRAVPLTEENVETVLGSAREELSALFGYAAENREVGITGEVDLVGIDGPSVVVRLRGRFWHERAVVLARIANYLQAKIPEICDVAIEDPSQLDDDDRNSLDPPAALF</sequence>
<dbReference type="InterPro" id="IPR034904">
    <property type="entry name" value="FSCA_dom_sf"/>
</dbReference>
<dbReference type="PANTHER" id="PTHR36018:SF1">
    <property type="entry name" value="OS09G0481800 PROTEIN"/>
    <property type="match status" value="1"/>
</dbReference>
<reference evidence="1" key="1">
    <citation type="submission" date="2023-01" db="EMBL/GenBank/DDBJ databases">
        <title>Metagenome sequencing of chrysophaentin producing Chrysophaeum taylorii.</title>
        <authorList>
            <person name="Davison J."/>
            <person name="Bewley C."/>
        </authorList>
    </citation>
    <scope>NUCLEOTIDE SEQUENCE</scope>
    <source>
        <strain evidence="1">NIES-1699</strain>
    </source>
</reference>
<accession>A0AAD7UBX8</accession>
<dbReference type="Proteomes" id="UP001230188">
    <property type="component" value="Unassembled WGS sequence"/>
</dbReference>
<dbReference type="EMBL" id="JAQMWT010000389">
    <property type="protein sequence ID" value="KAJ8602162.1"/>
    <property type="molecule type" value="Genomic_DNA"/>
</dbReference>
<comment type="caution">
    <text evidence="1">The sequence shown here is derived from an EMBL/GenBank/DDBJ whole genome shotgun (WGS) entry which is preliminary data.</text>
</comment>
<organism evidence="1 2">
    <name type="scientific">Chrysophaeum taylorii</name>
    <dbReference type="NCBI Taxonomy" id="2483200"/>
    <lineage>
        <taxon>Eukaryota</taxon>
        <taxon>Sar</taxon>
        <taxon>Stramenopiles</taxon>
        <taxon>Ochrophyta</taxon>
        <taxon>Pelagophyceae</taxon>
        <taxon>Pelagomonadales</taxon>
        <taxon>Pelagomonadaceae</taxon>
        <taxon>Chrysophaeum</taxon>
    </lineage>
</organism>
<dbReference type="PANTHER" id="PTHR36018">
    <property type="entry name" value="OS09G0481800 PROTEIN"/>
    <property type="match status" value="1"/>
</dbReference>
<gene>
    <name evidence="1" type="ORF">CTAYLR_003516</name>
</gene>
<dbReference type="AlphaFoldDB" id="A0AAD7UBX8"/>
<proteinExistence type="predicted"/>
<protein>
    <submittedName>
        <fullName evidence="1">Uncharacterized protein</fullName>
    </submittedName>
</protein>
<name>A0AAD7UBX8_9STRA</name>
<evidence type="ECO:0000313" key="2">
    <source>
        <dbReference type="Proteomes" id="UP001230188"/>
    </source>
</evidence>
<dbReference type="SUPFAM" id="SSF117916">
    <property type="entry name" value="Fe-S cluster assembly (FSCA) domain-like"/>
    <property type="match status" value="1"/>
</dbReference>